<dbReference type="GO" id="GO:0005525">
    <property type="term" value="F:GTP binding"/>
    <property type="evidence" value="ECO:0007669"/>
    <property type="project" value="InterPro"/>
</dbReference>
<dbReference type="SUPFAM" id="SSF52540">
    <property type="entry name" value="P-loop containing nucleoside triphosphate hydrolases"/>
    <property type="match status" value="1"/>
</dbReference>
<reference evidence="3 4" key="1">
    <citation type="submission" date="2016-07" db="EMBL/GenBank/DDBJ databases">
        <title>Pervasive Adenine N6-methylation of Active Genes in Fungi.</title>
        <authorList>
            <consortium name="DOE Joint Genome Institute"/>
            <person name="Mondo S.J."/>
            <person name="Dannebaum R.O."/>
            <person name="Kuo R.C."/>
            <person name="Labutti K."/>
            <person name="Haridas S."/>
            <person name="Kuo A."/>
            <person name="Salamov A."/>
            <person name="Ahrendt S.R."/>
            <person name="Lipzen A."/>
            <person name="Sullivan W."/>
            <person name="Andreopoulos W.B."/>
            <person name="Clum A."/>
            <person name="Lindquist E."/>
            <person name="Daum C."/>
            <person name="Ramamoorthy G.K."/>
            <person name="Gryganskyi A."/>
            <person name="Culley D."/>
            <person name="Magnuson J.K."/>
            <person name="James T.Y."/>
            <person name="O'Malley M.A."/>
            <person name="Stajich J.E."/>
            <person name="Spatafora J.W."/>
            <person name="Visel A."/>
            <person name="Grigoriev I.V."/>
        </authorList>
    </citation>
    <scope>NUCLEOTIDE SEQUENCE [LARGE SCALE GENOMIC DNA]</scope>
    <source>
        <strain evidence="3 4">CBS 115471</strain>
    </source>
</reference>
<dbReference type="GO" id="GO:0016787">
    <property type="term" value="F:hydrolase activity"/>
    <property type="evidence" value="ECO:0007669"/>
    <property type="project" value="UniProtKB-KW"/>
</dbReference>
<dbReference type="STRING" id="1231657.A0A1Y1YHW0"/>
<feature type="domain" description="G" evidence="2">
    <location>
        <begin position="7"/>
        <end position="73"/>
    </location>
</feature>
<dbReference type="EMBL" id="MCFA01000237">
    <property type="protein sequence ID" value="ORX97296.1"/>
    <property type="molecule type" value="Genomic_DNA"/>
</dbReference>
<comment type="caution">
    <text evidence="3">The sequence shown here is derived from an EMBL/GenBank/DDBJ whole genome shotgun (WGS) entry which is preliminary data.</text>
</comment>
<evidence type="ECO:0000259" key="2">
    <source>
        <dbReference type="Pfam" id="PF01926"/>
    </source>
</evidence>
<keyword evidence="3" id="KW-0378">Hydrolase</keyword>
<evidence type="ECO:0000313" key="4">
    <source>
        <dbReference type="Proteomes" id="UP000193144"/>
    </source>
</evidence>
<dbReference type="InterPro" id="IPR006073">
    <property type="entry name" value="GTP-bd"/>
</dbReference>
<evidence type="ECO:0000313" key="3">
    <source>
        <dbReference type="EMBL" id="ORX97296.1"/>
    </source>
</evidence>
<organism evidence="3 4">
    <name type="scientific">Clohesyomyces aquaticus</name>
    <dbReference type="NCBI Taxonomy" id="1231657"/>
    <lineage>
        <taxon>Eukaryota</taxon>
        <taxon>Fungi</taxon>
        <taxon>Dikarya</taxon>
        <taxon>Ascomycota</taxon>
        <taxon>Pezizomycotina</taxon>
        <taxon>Dothideomycetes</taxon>
        <taxon>Pleosporomycetidae</taxon>
        <taxon>Pleosporales</taxon>
        <taxon>Lindgomycetaceae</taxon>
        <taxon>Clohesyomyces</taxon>
    </lineage>
</organism>
<accession>A0A1Y1YHW0</accession>
<keyword evidence="4" id="KW-1185">Reference proteome</keyword>
<dbReference type="InterPro" id="IPR027417">
    <property type="entry name" value="P-loop_NTPase"/>
</dbReference>
<sequence length="301" mass="34131">MEADVVIAVMGMTGVGKSTFIRTITGRDDIVVGHGLISETTEIRAYPYHDGDVSYALVDTPGFDDSFLSNETIATKLLNWLETSYRSGTRLNGIVYLHNISMPRLQGSAFQHLRMFRELCGDDALKAVVLATTFWSEVDATLGEARETELKEDRMFWAKMIEKGSSVMRLELDRPSAVTILEAVASNAKVTLQAQKEMVKDELPCVGTAPLLRMRAEEEKENEEKLDKLRQEADSKAKDIERSKNEVELQLQRMEEKRKNRLQYYKKHKCRCRVMGVADCASCGRLVARVGRVFYRKCHPI</sequence>
<dbReference type="Proteomes" id="UP000193144">
    <property type="component" value="Unassembled WGS sequence"/>
</dbReference>
<dbReference type="OrthoDB" id="8954335at2759"/>
<dbReference type="Pfam" id="PF01926">
    <property type="entry name" value="MMR_HSR1"/>
    <property type="match status" value="1"/>
</dbReference>
<name>A0A1Y1YHW0_9PLEO</name>
<proteinExistence type="predicted"/>
<dbReference type="Gene3D" id="3.40.50.300">
    <property type="entry name" value="P-loop containing nucleotide triphosphate hydrolases"/>
    <property type="match status" value="1"/>
</dbReference>
<dbReference type="AlphaFoldDB" id="A0A1Y1YHW0"/>
<evidence type="ECO:0000256" key="1">
    <source>
        <dbReference type="SAM" id="MobiDB-lite"/>
    </source>
</evidence>
<feature type="region of interest" description="Disordered" evidence="1">
    <location>
        <begin position="217"/>
        <end position="241"/>
    </location>
</feature>
<protein>
    <submittedName>
        <fullName evidence="3">p-loop containing nucleoside triphosphate hydrolase protein</fullName>
    </submittedName>
</protein>
<gene>
    <name evidence="3" type="ORF">BCR34DRAFT_497022</name>
</gene>
<dbReference type="CDD" id="cd00882">
    <property type="entry name" value="Ras_like_GTPase"/>
    <property type="match status" value="1"/>
</dbReference>